<gene>
    <name evidence="1" type="ORF">JOE61_000910</name>
</gene>
<organism evidence="1 2">
    <name type="scientific">Nocardioides salarius</name>
    <dbReference type="NCBI Taxonomy" id="374513"/>
    <lineage>
        <taxon>Bacteria</taxon>
        <taxon>Bacillati</taxon>
        <taxon>Actinomycetota</taxon>
        <taxon>Actinomycetes</taxon>
        <taxon>Propionibacteriales</taxon>
        <taxon>Nocardioidaceae</taxon>
        <taxon>Nocardioides</taxon>
    </lineage>
</organism>
<sequence>MTDTAGEQWPPHAEMYEKIRRLTAWWSSDQADLVREFAVKAIRSKRTGGLVSRLFGRFWANEDTMTLQANGKVQSRSLLT</sequence>
<proteinExistence type="predicted"/>
<evidence type="ECO:0000313" key="1">
    <source>
        <dbReference type="EMBL" id="MBM7507096.1"/>
    </source>
</evidence>
<dbReference type="Proteomes" id="UP000732378">
    <property type="component" value="Unassembled WGS sequence"/>
</dbReference>
<evidence type="ECO:0000313" key="2">
    <source>
        <dbReference type="Proteomes" id="UP000732378"/>
    </source>
</evidence>
<keyword evidence="2" id="KW-1185">Reference proteome</keyword>
<protein>
    <submittedName>
        <fullName evidence="1">Uncharacterized protein</fullName>
    </submittedName>
</protein>
<dbReference type="EMBL" id="JAFBBZ010000001">
    <property type="protein sequence ID" value="MBM7507096.1"/>
    <property type="molecule type" value="Genomic_DNA"/>
</dbReference>
<comment type="caution">
    <text evidence="1">The sequence shown here is derived from an EMBL/GenBank/DDBJ whole genome shotgun (WGS) entry which is preliminary data.</text>
</comment>
<reference evidence="1 2" key="1">
    <citation type="submission" date="2021-01" db="EMBL/GenBank/DDBJ databases">
        <title>Sequencing the genomes of 1000 actinobacteria strains.</title>
        <authorList>
            <person name="Klenk H.-P."/>
        </authorList>
    </citation>
    <scope>NUCLEOTIDE SEQUENCE [LARGE SCALE GENOMIC DNA]</scope>
    <source>
        <strain evidence="1 2">DSM 18239</strain>
    </source>
</reference>
<name>A0ABS2M7D2_9ACTN</name>
<dbReference type="RefSeq" id="WP_193667788.1">
    <property type="nucleotide sequence ID" value="NZ_JACDTV010000003.1"/>
</dbReference>
<accession>A0ABS2M7D2</accession>